<reference evidence="10 11" key="1">
    <citation type="journal article" date="2019" name="Int. J. Syst. Evol. Microbiol.">
        <title>The Global Catalogue of Microorganisms (GCM) 10K type strain sequencing project: providing services to taxonomists for standard genome sequencing and annotation.</title>
        <authorList>
            <consortium name="The Broad Institute Genomics Platform"/>
            <consortium name="The Broad Institute Genome Sequencing Center for Infectious Disease"/>
            <person name="Wu L."/>
            <person name="Ma J."/>
        </authorList>
    </citation>
    <scope>NUCLEOTIDE SEQUENCE [LARGE SCALE GENOMIC DNA]</scope>
    <source>
        <strain evidence="10 11">JCM 14559</strain>
    </source>
</reference>
<feature type="transmembrane region" description="Helical" evidence="8">
    <location>
        <begin position="315"/>
        <end position="335"/>
    </location>
</feature>
<feature type="transmembrane region" description="Helical" evidence="8">
    <location>
        <begin position="537"/>
        <end position="556"/>
    </location>
</feature>
<feature type="region of interest" description="Disordered" evidence="7">
    <location>
        <begin position="87"/>
        <end position="107"/>
    </location>
</feature>
<protein>
    <recommendedName>
        <fullName evidence="9">ABC3 transporter permease C-terminal domain-containing protein</fullName>
    </recommendedName>
</protein>
<evidence type="ECO:0000256" key="5">
    <source>
        <dbReference type="ARBA" id="ARBA00023136"/>
    </source>
</evidence>
<evidence type="ECO:0000313" key="10">
    <source>
        <dbReference type="EMBL" id="GAA2110186.1"/>
    </source>
</evidence>
<gene>
    <name evidence="10" type="ORF">GCM10009759_51400</name>
</gene>
<feature type="compositionally biased region" description="Polar residues" evidence="7">
    <location>
        <begin position="97"/>
        <end position="106"/>
    </location>
</feature>
<sequence length="905" mass="92697">MSALRAVLRIARRDARRSAGRSALVAAMIALPVLGATGVDVVHRSGQLTAEQRADRLMGRADALVGAYDPGRTIEQAVFPADGVRVLPQRPDAEPTAEQQRATDTEPTALLGELLPPGSTLTPARTGPVATVRTADGLAPADTFEADLTAGLWRGRIDLVAGRAPAAPHEAAATRAFLDTTGLRIGDTVTVRGLESTPFTLTGTVEHPGDLNAVELLARPGELYRQLDEAQAAAGLAPQTPSAEQAAARKAAWLVTLPAGAGLDWPRVRELNAHGYTLAARQVAAHPPAGALARQEAVGAAGERERTLMTAATTAAMALLEVALLAGPAFAVGARRARRQLALLGAAGGRPRHVRAVVLGGGLVLGTVGAAAGTLLGTALVAALRPWIEEWGGSRFASLALRPADLLAIAAVGVATALLAALLPALQAGRREVLAGLTDRDPVRRPARRTPLLGLAAVLGGAALALYGAVAGPVAGPPVLAGLSVRTLCVLGGAVLAELGLLLFTPLLLALLGRLARRLPVGPRLALRDAARHRSRTAPAVAAVLAAVAGAVAVGVHSTGAELQDRAAYRLEQPVGAVRLTLHGDGDTMPQLRAALPQDLPDLGERADLYQAQYVFCEGCAGVVYAEGGRRYGEDVAAPAVVGGPAALHNLLALRDQDADRALLAGKAVVTDPAYLHDGRAVLRMQGAGGEVRELRIDALLVERPAGQRYAPLVVAPETVRRLGLRLAPAGAVWLPTAPVGERAEQRAAATVARLAPHAEFGVERGYAPPGSTVRIALGGFAALVVLGAAVVSTALAAADARRERALLAAIGARPRTRRTVAGLQAGLIALLGALLGTVSGFVPALALLRSRASGVLGGPAVSPADAPWPTIALLALGLPLLAGLLGALRRDEPAGWRGQEGLRP</sequence>
<dbReference type="Proteomes" id="UP001500897">
    <property type="component" value="Unassembled WGS sequence"/>
</dbReference>
<feature type="domain" description="ABC3 transporter permease C-terminal" evidence="9">
    <location>
        <begin position="778"/>
        <end position="890"/>
    </location>
</feature>
<evidence type="ECO:0000256" key="1">
    <source>
        <dbReference type="ARBA" id="ARBA00004651"/>
    </source>
</evidence>
<keyword evidence="2" id="KW-1003">Cell membrane</keyword>
<feature type="transmembrane region" description="Helical" evidence="8">
    <location>
        <begin position="356"/>
        <end position="384"/>
    </location>
</feature>
<dbReference type="RefSeq" id="WP_344555022.1">
    <property type="nucleotide sequence ID" value="NZ_BAAANS010000038.1"/>
</dbReference>
<evidence type="ECO:0000256" key="3">
    <source>
        <dbReference type="ARBA" id="ARBA00022692"/>
    </source>
</evidence>
<dbReference type="Pfam" id="PF02687">
    <property type="entry name" value="FtsX"/>
    <property type="match status" value="2"/>
</dbReference>
<feature type="transmembrane region" description="Helical" evidence="8">
    <location>
        <begin position="404"/>
        <end position="429"/>
    </location>
</feature>
<organism evidence="10 11">
    <name type="scientific">Kitasatospora saccharophila</name>
    <dbReference type="NCBI Taxonomy" id="407973"/>
    <lineage>
        <taxon>Bacteria</taxon>
        <taxon>Bacillati</taxon>
        <taxon>Actinomycetota</taxon>
        <taxon>Actinomycetes</taxon>
        <taxon>Kitasatosporales</taxon>
        <taxon>Streptomycetaceae</taxon>
        <taxon>Kitasatospora</taxon>
    </lineage>
</organism>
<keyword evidence="11" id="KW-1185">Reference proteome</keyword>
<comment type="subcellular location">
    <subcellularLocation>
        <location evidence="1">Cell membrane</location>
        <topology evidence="1">Multi-pass membrane protein</topology>
    </subcellularLocation>
</comment>
<name>A0ABN2XFJ2_9ACTN</name>
<feature type="transmembrane region" description="Helical" evidence="8">
    <location>
        <begin position="820"/>
        <end position="849"/>
    </location>
</feature>
<evidence type="ECO:0000256" key="2">
    <source>
        <dbReference type="ARBA" id="ARBA00022475"/>
    </source>
</evidence>
<evidence type="ECO:0000256" key="4">
    <source>
        <dbReference type="ARBA" id="ARBA00022989"/>
    </source>
</evidence>
<feature type="transmembrane region" description="Helical" evidence="8">
    <location>
        <begin position="450"/>
        <end position="470"/>
    </location>
</feature>
<dbReference type="PANTHER" id="PTHR30572">
    <property type="entry name" value="MEMBRANE COMPONENT OF TRANSPORTER-RELATED"/>
    <property type="match status" value="1"/>
</dbReference>
<dbReference type="EMBL" id="BAAANS010000038">
    <property type="protein sequence ID" value="GAA2110186.1"/>
    <property type="molecule type" value="Genomic_DNA"/>
</dbReference>
<accession>A0ABN2XFJ2</accession>
<feature type="transmembrane region" description="Helical" evidence="8">
    <location>
        <begin position="869"/>
        <end position="889"/>
    </location>
</feature>
<keyword evidence="4 8" id="KW-1133">Transmembrane helix</keyword>
<dbReference type="InterPro" id="IPR050250">
    <property type="entry name" value="Macrolide_Exporter_MacB"/>
</dbReference>
<feature type="domain" description="ABC3 transporter permease C-terminal" evidence="9">
    <location>
        <begin position="318"/>
        <end position="432"/>
    </location>
</feature>
<dbReference type="InterPro" id="IPR003838">
    <property type="entry name" value="ABC3_permease_C"/>
</dbReference>
<proteinExistence type="inferred from homology"/>
<evidence type="ECO:0000259" key="9">
    <source>
        <dbReference type="Pfam" id="PF02687"/>
    </source>
</evidence>
<evidence type="ECO:0000256" key="8">
    <source>
        <dbReference type="SAM" id="Phobius"/>
    </source>
</evidence>
<comment type="caution">
    <text evidence="10">The sequence shown here is derived from an EMBL/GenBank/DDBJ whole genome shotgun (WGS) entry which is preliminary data.</text>
</comment>
<keyword evidence="5 8" id="KW-0472">Membrane</keyword>
<feature type="transmembrane region" description="Helical" evidence="8">
    <location>
        <begin position="776"/>
        <end position="799"/>
    </location>
</feature>
<evidence type="ECO:0000256" key="6">
    <source>
        <dbReference type="ARBA" id="ARBA00038076"/>
    </source>
</evidence>
<dbReference type="PANTHER" id="PTHR30572:SF4">
    <property type="entry name" value="ABC TRANSPORTER PERMEASE YTRF"/>
    <property type="match status" value="1"/>
</dbReference>
<evidence type="ECO:0000313" key="11">
    <source>
        <dbReference type="Proteomes" id="UP001500897"/>
    </source>
</evidence>
<evidence type="ECO:0000256" key="7">
    <source>
        <dbReference type="SAM" id="MobiDB-lite"/>
    </source>
</evidence>
<keyword evidence="3 8" id="KW-0812">Transmembrane</keyword>
<comment type="similarity">
    <text evidence="6">Belongs to the ABC-4 integral membrane protein family.</text>
</comment>
<feature type="transmembrane region" description="Helical" evidence="8">
    <location>
        <begin position="490"/>
        <end position="516"/>
    </location>
</feature>